<gene>
    <name evidence="2" type="ORF">A2876_04335</name>
</gene>
<dbReference type="EMBL" id="MEXH01000020">
    <property type="protein sequence ID" value="OGC92225.1"/>
    <property type="molecule type" value="Genomic_DNA"/>
</dbReference>
<dbReference type="PROSITE" id="PS51352">
    <property type="entry name" value="THIOREDOXIN_2"/>
    <property type="match status" value="1"/>
</dbReference>
<accession>A0A1F4YE22</accession>
<dbReference type="AlphaFoldDB" id="A0A1F4YE22"/>
<feature type="domain" description="Thioredoxin" evidence="1">
    <location>
        <begin position="24"/>
        <end position="142"/>
    </location>
</feature>
<comment type="caution">
    <text evidence="2">The sequence shown here is derived from an EMBL/GenBank/DDBJ whole genome shotgun (WGS) entry which is preliminary data.</text>
</comment>
<dbReference type="Proteomes" id="UP000178176">
    <property type="component" value="Unassembled WGS sequence"/>
</dbReference>
<dbReference type="Gene3D" id="3.40.30.10">
    <property type="entry name" value="Glutaredoxin"/>
    <property type="match status" value="1"/>
</dbReference>
<name>A0A1F4YE22_9BACT</name>
<dbReference type="SUPFAM" id="SSF52833">
    <property type="entry name" value="Thioredoxin-like"/>
    <property type="match status" value="1"/>
</dbReference>
<dbReference type="Pfam" id="PF00085">
    <property type="entry name" value="Thioredoxin"/>
    <property type="match status" value="1"/>
</dbReference>
<sequence>MPKSILMLLSLAVLLVISAFLLLKSKSQPSPTATSALPSVSDSRYVDYSPAVYAEAIAKKRVLYFYATWCPTCSVANEDFTVNAARIPQDVVIFRTNYDSEVELKRKYAITYQHTFVQVDENGNELAKWNGGGLTELISNLK</sequence>
<proteinExistence type="predicted"/>
<evidence type="ECO:0000313" key="3">
    <source>
        <dbReference type="Proteomes" id="UP000178176"/>
    </source>
</evidence>
<dbReference type="CDD" id="cd02947">
    <property type="entry name" value="TRX_family"/>
    <property type="match status" value="1"/>
</dbReference>
<reference evidence="2 3" key="1">
    <citation type="journal article" date="2016" name="Nat. Commun.">
        <title>Thousands of microbial genomes shed light on interconnected biogeochemical processes in an aquifer system.</title>
        <authorList>
            <person name="Anantharaman K."/>
            <person name="Brown C.T."/>
            <person name="Hug L.A."/>
            <person name="Sharon I."/>
            <person name="Castelle C.J."/>
            <person name="Probst A.J."/>
            <person name="Thomas B.C."/>
            <person name="Singh A."/>
            <person name="Wilkins M.J."/>
            <person name="Karaoz U."/>
            <person name="Brodie E.L."/>
            <person name="Williams K.H."/>
            <person name="Hubbard S.S."/>
            <person name="Banfield J.F."/>
        </authorList>
    </citation>
    <scope>NUCLEOTIDE SEQUENCE [LARGE SCALE GENOMIC DNA]</scope>
</reference>
<protein>
    <recommendedName>
        <fullName evidence="1">Thioredoxin domain-containing protein</fullName>
    </recommendedName>
</protein>
<evidence type="ECO:0000259" key="1">
    <source>
        <dbReference type="PROSITE" id="PS51352"/>
    </source>
</evidence>
<dbReference type="InterPro" id="IPR036249">
    <property type="entry name" value="Thioredoxin-like_sf"/>
</dbReference>
<organism evidence="2 3">
    <name type="scientific">Candidatus Amesbacteria bacterium RIFCSPHIGHO2_01_FULL_48_32b</name>
    <dbReference type="NCBI Taxonomy" id="1797253"/>
    <lineage>
        <taxon>Bacteria</taxon>
        <taxon>Candidatus Amesiibacteriota</taxon>
    </lineage>
</organism>
<evidence type="ECO:0000313" key="2">
    <source>
        <dbReference type="EMBL" id="OGC92225.1"/>
    </source>
</evidence>
<dbReference type="InterPro" id="IPR013766">
    <property type="entry name" value="Thioredoxin_domain"/>
</dbReference>